<protein>
    <submittedName>
        <fullName evidence="3">MBL fold metallo-hydrolase</fullName>
    </submittedName>
</protein>
<dbReference type="InterPro" id="IPR001279">
    <property type="entry name" value="Metallo-B-lactamas"/>
</dbReference>
<dbReference type="CDD" id="cd06262">
    <property type="entry name" value="metallo-hydrolase-like_MBL-fold"/>
    <property type="match status" value="1"/>
</dbReference>
<organism evidence="3 4">
    <name type="scientific">Idiomarina rhizosphaerae</name>
    <dbReference type="NCBI Taxonomy" id="2961572"/>
    <lineage>
        <taxon>Bacteria</taxon>
        <taxon>Pseudomonadati</taxon>
        <taxon>Pseudomonadota</taxon>
        <taxon>Gammaproteobacteria</taxon>
        <taxon>Alteromonadales</taxon>
        <taxon>Idiomarinaceae</taxon>
        <taxon>Idiomarina</taxon>
    </lineage>
</organism>
<dbReference type="SUPFAM" id="SSF56281">
    <property type="entry name" value="Metallo-hydrolase/oxidoreductase"/>
    <property type="match status" value="1"/>
</dbReference>
<sequence>MKITQIRNATIVIHYENEVILVDPMLAPKGAIPPLKYLTTTRTRNPTAPLPYNTDKLLDSVTACLITHCQKGHFDHLDRAAAKWLRQHQIPVYCSDKDARFLARKGLNVQSLSTEQTNSFLHGTINLIPCVHGEGIIGRLMEHGHGFLIKQANEPSLYITGDTLLTDDVRHCITSEQPEWIVLPAGGAQFDVGGHIIMGIEEVLEVATLSKGNIVANHLEALDHCPVTRSQLMDSVKEQLLTDKVHIPLDGATILAS</sequence>
<dbReference type="Gene3D" id="3.60.15.10">
    <property type="entry name" value="Ribonuclease Z/Hydroxyacylglutathione hydrolase-like"/>
    <property type="match status" value="1"/>
</dbReference>
<evidence type="ECO:0000256" key="1">
    <source>
        <dbReference type="ARBA" id="ARBA00022801"/>
    </source>
</evidence>
<dbReference type="Proteomes" id="UP001139474">
    <property type="component" value="Unassembled WGS sequence"/>
</dbReference>
<keyword evidence="1" id="KW-0378">Hydrolase</keyword>
<comment type="caution">
    <text evidence="3">The sequence shown here is derived from an EMBL/GenBank/DDBJ whole genome shotgun (WGS) entry which is preliminary data.</text>
</comment>
<dbReference type="PANTHER" id="PTHR43546:SF9">
    <property type="entry name" value="L-ASCORBATE-6-PHOSPHATE LACTONASE ULAG-RELATED"/>
    <property type="match status" value="1"/>
</dbReference>
<evidence type="ECO:0000313" key="3">
    <source>
        <dbReference type="EMBL" id="MCP1340233.1"/>
    </source>
</evidence>
<feature type="domain" description="Metallo-beta-lactamase" evidence="2">
    <location>
        <begin position="6"/>
        <end position="218"/>
    </location>
</feature>
<dbReference type="AlphaFoldDB" id="A0A9X2G5H5"/>
<dbReference type="EMBL" id="JAMZDE010000008">
    <property type="protein sequence ID" value="MCP1340233.1"/>
    <property type="molecule type" value="Genomic_DNA"/>
</dbReference>
<name>A0A9X2G5H5_9GAMM</name>
<dbReference type="Pfam" id="PF00753">
    <property type="entry name" value="Lactamase_B"/>
    <property type="match status" value="1"/>
</dbReference>
<dbReference type="InterPro" id="IPR050114">
    <property type="entry name" value="UPF0173_UPF0282_UlaG_hydrolase"/>
</dbReference>
<dbReference type="GO" id="GO:0016787">
    <property type="term" value="F:hydrolase activity"/>
    <property type="evidence" value="ECO:0007669"/>
    <property type="project" value="UniProtKB-KW"/>
</dbReference>
<dbReference type="InterPro" id="IPR036866">
    <property type="entry name" value="RibonucZ/Hydroxyglut_hydro"/>
</dbReference>
<keyword evidence="4" id="KW-1185">Reference proteome</keyword>
<proteinExistence type="predicted"/>
<accession>A0A9X2G5H5</accession>
<gene>
    <name evidence="3" type="ORF">NJR55_11605</name>
</gene>
<dbReference type="SMART" id="SM00849">
    <property type="entry name" value="Lactamase_B"/>
    <property type="match status" value="1"/>
</dbReference>
<evidence type="ECO:0000259" key="2">
    <source>
        <dbReference type="SMART" id="SM00849"/>
    </source>
</evidence>
<dbReference type="PANTHER" id="PTHR43546">
    <property type="entry name" value="UPF0173 METAL-DEPENDENT HYDROLASE MJ1163-RELATED"/>
    <property type="match status" value="1"/>
</dbReference>
<reference evidence="3" key="1">
    <citation type="submission" date="2022-06" db="EMBL/GenBank/DDBJ databases">
        <title>Idiomarina rhizosphaerae M1R2S28.</title>
        <authorList>
            <person name="Sun J.-Q."/>
            <person name="Li L.-F."/>
        </authorList>
    </citation>
    <scope>NUCLEOTIDE SEQUENCE</scope>
    <source>
        <strain evidence="3">M1R2S28</strain>
    </source>
</reference>
<dbReference type="RefSeq" id="WP_253620087.1">
    <property type="nucleotide sequence ID" value="NZ_JAMZDE010000008.1"/>
</dbReference>
<evidence type="ECO:0000313" key="4">
    <source>
        <dbReference type="Proteomes" id="UP001139474"/>
    </source>
</evidence>